<gene>
    <name evidence="2" type="ORF">FRACA_10124</name>
</gene>
<keyword evidence="3" id="KW-1185">Reference proteome</keyword>
<proteinExistence type="predicted"/>
<evidence type="ECO:0000313" key="2">
    <source>
        <dbReference type="EMBL" id="SNQ45365.1"/>
    </source>
</evidence>
<reference evidence="2 3" key="1">
    <citation type="submission" date="2017-06" db="EMBL/GenBank/DDBJ databases">
        <authorList>
            <person name="Kim H.J."/>
            <person name="Triplett B.A."/>
        </authorList>
    </citation>
    <scope>NUCLEOTIDE SEQUENCE [LARGE SCALE GENOMIC DNA]</scope>
    <source>
        <strain evidence="2">FRACA_ARgP5</strain>
    </source>
</reference>
<feature type="compositionally biased region" description="Basic residues" evidence="1">
    <location>
        <begin position="83"/>
        <end position="92"/>
    </location>
</feature>
<evidence type="ECO:0000256" key="1">
    <source>
        <dbReference type="SAM" id="MobiDB-lite"/>
    </source>
</evidence>
<dbReference type="EMBL" id="FZMO01000001">
    <property type="protein sequence ID" value="SNQ45365.1"/>
    <property type="molecule type" value="Genomic_DNA"/>
</dbReference>
<dbReference type="InterPro" id="IPR021235">
    <property type="entry name" value="DUF2637"/>
</dbReference>
<name>A0A2I2KI71_9ACTN</name>
<organism evidence="2 3">
    <name type="scientific">Frankia canadensis</name>
    <dbReference type="NCBI Taxonomy" id="1836972"/>
    <lineage>
        <taxon>Bacteria</taxon>
        <taxon>Bacillati</taxon>
        <taxon>Actinomycetota</taxon>
        <taxon>Actinomycetes</taxon>
        <taxon>Frankiales</taxon>
        <taxon>Frankiaceae</taxon>
        <taxon>Frankia</taxon>
    </lineage>
</organism>
<dbReference type="Pfam" id="PF10935">
    <property type="entry name" value="DUF2637"/>
    <property type="match status" value="1"/>
</dbReference>
<protein>
    <submittedName>
        <fullName evidence="2">Uncharacterized protein</fullName>
    </submittedName>
</protein>
<dbReference type="AlphaFoldDB" id="A0A2I2KI71"/>
<accession>A0A2I2KI71</accession>
<sequence length="130" mass="14429">MLPFSVDGLIVAASMTMLADRRAGLRRSWLSYGLLGLGGVRVAGRERAARRTDVRCPDHRWLAAAGLARFLRAAHAPDPPCRPPRRRRSGRHRPVDPAATRPDARPHRRYQHGGTAHPDAGLGRLPEPRR</sequence>
<dbReference type="Proteomes" id="UP000234331">
    <property type="component" value="Unassembled WGS sequence"/>
</dbReference>
<evidence type="ECO:0000313" key="3">
    <source>
        <dbReference type="Proteomes" id="UP000234331"/>
    </source>
</evidence>
<feature type="region of interest" description="Disordered" evidence="1">
    <location>
        <begin position="74"/>
        <end position="130"/>
    </location>
</feature>